<dbReference type="CDD" id="cd03017">
    <property type="entry name" value="PRX_BCP"/>
    <property type="match status" value="1"/>
</dbReference>
<dbReference type="GO" id="GO:0005737">
    <property type="term" value="C:cytoplasm"/>
    <property type="evidence" value="ECO:0007669"/>
    <property type="project" value="TreeGrafter"/>
</dbReference>
<name>A0A537LMW1_9BACT</name>
<evidence type="ECO:0000259" key="6">
    <source>
        <dbReference type="PROSITE" id="PS51352"/>
    </source>
</evidence>
<evidence type="ECO:0000313" key="7">
    <source>
        <dbReference type="EMBL" id="TMJ09336.1"/>
    </source>
</evidence>
<evidence type="ECO:0000256" key="3">
    <source>
        <dbReference type="ARBA" id="ARBA00023002"/>
    </source>
</evidence>
<keyword evidence="5" id="KW-0676">Redox-active center</keyword>
<evidence type="ECO:0000256" key="5">
    <source>
        <dbReference type="ARBA" id="ARBA00023284"/>
    </source>
</evidence>
<dbReference type="PANTHER" id="PTHR42801">
    <property type="entry name" value="THIOREDOXIN-DEPENDENT PEROXIDE REDUCTASE"/>
    <property type="match status" value="1"/>
</dbReference>
<dbReference type="Pfam" id="PF08534">
    <property type="entry name" value="Redoxin"/>
    <property type="match status" value="1"/>
</dbReference>
<evidence type="ECO:0000256" key="2">
    <source>
        <dbReference type="ARBA" id="ARBA00022862"/>
    </source>
</evidence>
<dbReference type="InterPro" id="IPR013766">
    <property type="entry name" value="Thioredoxin_domain"/>
</dbReference>
<gene>
    <name evidence="7" type="ORF">E6G99_02820</name>
</gene>
<dbReference type="GO" id="GO:0034599">
    <property type="term" value="P:cellular response to oxidative stress"/>
    <property type="evidence" value="ECO:0007669"/>
    <property type="project" value="TreeGrafter"/>
</dbReference>
<keyword evidence="4" id="KW-1015">Disulfide bond</keyword>
<dbReference type="PANTHER" id="PTHR42801:SF21">
    <property type="entry name" value="BCPB PROTEIN"/>
    <property type="match status" value="1"/>
</dbReference>
<dbReference type="PROSITE" id="PS51352">
    <property type="entry name" value="THIOREDOXIN_2"/>
    <property type="match status" value="1"/>
</dbReference>
<feature type="domain" description="Thioredoxin" evidence="6">
    <location>
        <begin position="25"/>
        <end position="189"/>
    </location>
</feature>
<keyword evidence="1" id="KW-0575">Peroxidase</keyword>
<dbReference type="InterPro" id="IPR013740">
    <property type="entry name" value="Redoxin"/>
</dbReference>
<proteinExistence type="predicted"/>
<evidence type="ECO:0000256" key="1">
    <source>
        <dbReference type="ARBA" id="ARBA00022559"/>
    </source>
</evidence>
<comment type="caution">
    <text evidence="7">The sequence shown here is derived from an EMBL/GenBank/DDBJ whole genome shotgun (WGS) entry which is preliminary data.</text>
</comment>
<reference evidence="7 8" key="1">
    <citation type="journal article" date="2019" name="Nat. Microbiol.">
        <title>Mediterranean grassland soil C-N compound turnover is dependent on rainfall and depth, and is mediated by genomically divergent microorganisms.</title>
        <authorList>
            <person name="Diamond S."/>
            <person name="Andeer P.F."/>
            <person name="Li Z."/>
            <person name="Crits-Christoph A."/>
            <person name="Burstein D."/>
            <person name="Anantharaman K."/>
            <person name="Lane K.R."/>
            <person name="Thomas B.C."/>
            <person name="Pan C."/>
            <person name="Northen T.R."/>
            <person name="Banfield J.F."/>
        </authorList>
    </citation>
    <scope>NUCLEOTIDE SEQUENCE [LARGE SCALE GENOMIC DNA]</scope>
    <source>
        <strain evidence="7">NP_2</strain>
    </source>
</reference>
<dbReference type="EMBL" id="VBAJ01000058">
    <property type="protein sequence ID" value="TMJ09336.1"/>
    <property type="molecule type" value="Genomic_DNA"/>
</dbReference>
<evidence type="ECO:0000256" key="4">
    <source>
        <dbReference type="ARBA" id="ARBA00023157"/>
    </source>
</evidence>
<dbReference type="GO" id="GO:0045454">
    <property type="term" value="P:cell redox homeostasis"/>
    <property type="evidence" value="ECO:0007669"/>
    <property type="project" value="TreeGrafter"/>
</dbReference>
<evidence type="ECO:0000313" key="8">
    <source>
        <dbReference type="Proteomes" id="UP000318661"/>
    </source>
</evidence>
<dbReference type="InterPro" id="IPR050924">
    <property type="entry name" value="Peroxiredoxin_BCP/PrxQ"/>
</dbReference>
<dbReference type="InterPro" id="IPR036249">
    <property type="entry name" value="Thioredoxin-like_sf"/>
</dbReference>
<accession>A0A537LMW1</accession>
<dbReference type="AlphaFoldDB" id="A0A537LMW1"/>
<keyword evidence="3" id="KW-0560">Oxidoreductase</keyword>
<dbReference type="Gene3D" id="3.40.30.10">
    <property type="entry name" value="Glutaredoxin"/>
    <property type="match status" value="1"/>
</dbReference>
<keyword evidence="2" id="KW-0049">Antioxidant</keyword>
<dbReference type="GO" id="GO:0008379">
    <property type="term" value="F:thioredoxin peroxidase activity"/>
    <property type="evidence" value="ECO:0007669"/>
    <property type="project" value="TreeGrafter"/>
</dbReference>
<protein>
    <submittedName>
        <fullName evidence="7">Peroxiredoxin</fullName>
    </submittedName>
</protein>
<sequence length="191" mass="20641">MSRADNYYELPPDLPVPVDDGACGHLPGMPLPTVPLSSTAGRHVDLARLSGRTVVYCYPATGKPGQPLPPGWDAIPGARGCTPQSCAFRDHHGDLQAQGVRVFGLSTQSTADQQEAAGRLRLPYDLLSDANLAFIRALRLPTFALEGRTYVKRLTLVIHDGVIEHVFYPVFPPDANAGEVIRWLSAHPLPA</sequence>
<dbReference type="SUPFAM" id="SSF52833">
    <property type="entry name" value="Thioredoxin-like"/>
    <property type="match status" value="1"/>
</dbReference>
<organism evidence="7 8">
    <name type="scientific">Candidatus Segetimicrobium genomatis</name>
    <dbReference type="NCBI Taxonomy" id="2569760"/>
    <lineage>
        <taxon>Bacteria</taxon>
        <taxon>Bacillati</taxon>
        <taxon>Candidatus Sysuimicrobiota</taxon>
        <taxon>Candidatus Sysuimicrobiia</taxon>
        <taxon>Candidatus Sysuimicrobiales</taxon>
        <taxon>Candidatus Segetimicrobiaceae</taxon>
        <taxon>Candidatus Segetimicrobium</taxon>
    </lineage>
</organism>
<dbReference type="Proteomes" id="UP000318661">
    <property type="component" value="Unassembled WGS sequence"/>
</dbReference>